<evidence type="ECO:0000256" key="7">
    <source>
        <dbReference type="ARBA" id="ARBA00022989"/>
    </source>
</evidence>
<evidence type="ECO:0000256" key="2">
    <source>
        <dbReference type="ARBA" id="ARBA00022448"/>
    </source>
</evidence>
<keyword evidence="12" id="KW-1185">Reference proteome</keyword>
<feature type="transmembrane region" description="Helical" evidence="10">
    <location>
        <begin position="130"/>
        <end position="147"/>
    </location>
</feature>
<evidence type="ECO:0000256" key="3">
    <source>
        <dbReference type="ARBA" id="ARBA00022475"/>
    </source>
</evidence>
<evidence type="ECO:0000313" key="12">
    <source>
        <dbReference type="Proteomes" id="UP001222118"/>
    </source>
</evidence>
<proteinExistence type="inferred from homology"/>
<feature type="transmembrane region" description="Helical" evidence="10">
    <location>
        <begin position="54"/>
        <end position="72"/>
    </location>
</feature>
<evidence type="ECO:0000256" key="1">
    <source>
        <dbReference type="ARBA" id="ARBA00004651"/>
    </source>
</evidence>
<feature type="transmembrane region" description="Helical" evidence="10">
    <location>
        <begin position="100"/>
        <end position="124"/>
    </location>
</feature>
<keyword evidence="8 10" id="KW-0472">Membrane</keyword>
<comment type="subcellular location">
    <subcellularLocation>
        <location evidence="1">Cell membrane</location>
        <topology evidence="1">Multi-pass membrane protein</topology>
    </subcellularLocation>
</comment>
<feature type="transmembrane region" description="Helical" evidence="10">
    <location>
        <begin position="193"/>
        <end position="214"/>
    </location>
</feature>
<keyword evidence="3" id="KW-1003">Cell membrane</keyword>
<evidence type="ECO:0000256" key="9">
    <source>
        <dbReference type="ARBA" id="ARBA00037998"/>
    </source>
</evidence>
<name>A0ABY7YTL9_9HYPH</name>
<dbReference type="InterPro" id="IPR001851">
    <property type="entry name" value="ABC_transp_permease"/>
</dbReference>
<accession>A0ABY7YTL9</accession>
<keyword evidence="5 10" id="KW-0812">Transmembrane</keyword>
<evidence type="ECO:0000256" key="4">
    <source>
        <dbReference type="ARBA" id="ARBA00022519"/>
    </source>
</evidence>
<evidence type="ECO:0000256" key="5">
    <source>
        <dbReference type="ARBA" id="ARBA00022692"/>
    </source>
</evidence>
<evidence type="ECO:0000256" key="8">
    <source>
        <dbReference type="ARBA" id="ARBA00023136"/>
    </source>
</evidence>
<keyword evidence="6" id="KW-0029">Amino-acid transport</keyword>
<dbReference type="Pfam" id="PF02653">
    <property type="entry name" value="BPD_transp_2"/>
    <property type="match status" value="1"/>
</dbReference>
<dbReference type="InterPro" id="IPR052157">
    <property type="entry name" value="BCAA_transport_permease"/>
</dbReference>
<dbReference type="CDD" id="cd06582">
    <property type="entry name" value="TM_PBP1_LivH_like"/>
    <property type="match status" value="1"/>
</dbReference>
<comment type="similarity">
    <text evidence="9">Belongs to the binding-protein-dependent transport system permease family. LivHM subfamily.</text>
</comment>
<dbReference type="EMBL" id="CP118247">
    <property type="protein sequence ID" value="WDR04594.1"/>
    <property type="molecule type" value="Genomic_DNA"/>
</dbReference>
<keyword evidence="7 10" id="KW-1133">Transmembrane helix</keyword>
<dbReference type="PANTHER" id="PTHR11795">
    <property type="entry name" value="BRANCHED-CHAIN AMINO ACID TRANSPORT SYSTEM PERMEASE PROTEIN LIVH"/>
    <property type="match status" value="1"/>
</dbReference>
<keyword evidence="2" id="KW-0813">Transport</keyword>
<evidence type="ECO:0000256" key="10">
    <source>
        <dbReference type="SAM" id="Phobius"/>
    </source>
</evidence>
<dbReference type="PANTHER" id="PTHR11795:SF371">
    <property type="entry name" value="HIGH-AFFINITY BRANCHED-CHAIN AMINO ACID TRANSPORT SYSTEM PERMEASE PROTEIN LIVH"/>
    <property type="match status" value="1"/>
</dbReference>
<gene>
    <name evidence="11" type="ORF">PSQ90_09645</name>
</gene>
<keyword evidence="4" id="KW-0997">Cell inner membrane</keyword>
<dbReference type="RefSeq" id="WP_282210115.1">
    <property type="nucleotide sequence ID" value="NZ_CP118247.1"/>
</dbReference>
<evidence type="ECO:0000313" key="11">
    <source>
        <dbReference type="EMBL" id="WDR04594.1"/>
    </source>
</evidence>
<protein>
    <submittedName>
        <fullName evidence="11">Branched-chain amino acid ABC transporter permease</fullName>
    </submittedName>
</protein>
<organism evidence="11 12">
    <name type="scientific">Devosia rhodophyticola</name>
    <dbReference type="NCBI Taxonomy" id="3026423"/>
    <lineage>
        <taxon>Bacteria</taxon>
        <taxon>Pseudomonadati</taxon>
        <taxon>Pseudomonadota</taxon>
        <taxon>Alphaproteobacteria</taxon>
        <taxon>Hyphomicrobiales</taxon>
        <taxon>Devosiaceae</taxon>
        <taxon>Devosia</taxon>
    </lineage>
</organism>
<sequence length="225" mass="24034">MIASIGVTLMMQGLVRLFFGTGSYSFFENESKAIYRIDTSWLGSTRPLVITQPQLLMVVVTIIAVVALHFFLTRSRLGKAMRAMADNADLAQVSGINTALVVRVTWIIAGALACMAGTMLALDVTLKPDLAFNIILPIFAAAIVGGLGQAYGAIAGGFLIGFAETISVFNWSIVLRPLKSVLPDWISIPGNLALVPTEYKLTVAFLILVVTLLVRPTGIFKGASS</sequence>
<reference evidence="11 12" key="1">
    <citation type="submission" date="2023-02" db="EMBL/GenBank/DDBJ databases">
        <title>Devosia chondri sp. nov., isolated from the phycosphere of marine algae.</title>
        <authorList>
            <person name="Kim J.M."/>
            <person name="Lee J.K."/>
            <person name="Choi B.J."/>
            <person name="Bayburt H."/>
            <person name="Jeon C.O."/>
        </authorList>
    </citation>
    <scope>NUCLEOTIDE SEQUENCE [LARGE SCALE GENOMIC DNA]</scope>
    <source>
        <strain evidence="11 12">G2-5</strain>
    </source>
</reference>
<feature type="transmembrane region" description="Helical" evidence="10">
    <location>
        <begin position="154"/>
        <end position="173"/>
    </location>
</feature>
<dbReference type="Proteomes" id="UP001222118">
    <property type="component" value="Chromosome"/>
</dbReference>
<evidence type="ECO:0000256" key="6">
    <source>
        <dbReference type="ARBA" id="ARBA00022970"/>
    </source>
</evidence>